<name>A0ACC0UEB3_9AGAM</name>
<evidence type="ECO:0000313" key="1">
    <source>
        <dbReference type="EMBL" id="KAI9509442.1"/>
    </source>
</evidence>
<protein>
    <submittedName>
        <fullName evidence="1">Uncharacterized protein</fullName>
    </submittedName>
</protein>
<sequence>MTAELSRRELPSREMREGLESKSGVSKLLHAREYRRAARDAYRYAKGASERGRDAAVFFHQPDTSSAAPEDTYDHVMRVARSLYRCYLTCKDAFPSLHVKEEWAAAVWSESCSRTGMSPNQLPYPEELIYGNMSHIADLKTKIMHQVESLYGFDTSQAPDSIGRNSRVAQALLTKMAFIYREPNLGGTPCHPYRHPIIQKVINITWFQNKDSGGIVFHDHFTPMPIQSIALALTVIESCIDEWTDGTRRESSWDESRYKTVYFSHVSSLNVLRDHDQPQGSDFLAHIQDSLLKDARVHAGAPPEPVTVLPRLLPQNVDAALDDDLPAYYDPDNQIPMIVVDET</sequence>
<comment type="caution">
    <text evidence="1">The sequence shown here is derived from an EMBL/GenBank/DDBJ whole genome shotgun (WGS) entry which is preliminary data.</text>
</comment>
<accession>A0ACC0UEB3</accession>
<gene>
    <name evidence="1" type="ORF">F5148DRAFT_753623</name>
</gene>
<proteinExistence type="predicted"/>
<reference evidence="1" key="1">
    <citation type="submission" date="2021-03" db="EMBL/GenBank/DDBJ databases">
        <title>Evolutionary priming and transition to the ectomycorrhizal habit in an iconic lineage of mushroom-forming fungi: is preadaptation a requirement?</title>
        <authorList>
            <consortium name="DOE Joint Genome Institute"/>
            <person name="Looney B.P."/>
            <person name="Miyauchi S."/>
            <person name="Morin E."/>
            <person name="Drula E."/>
            <person name="Courty P.E."/>
            <person name="Chicoki N."/>
            <person name="Fauchery L."/>
            <person name="Kohler A."/>
            <person name="Kuo A."/>
            <person name="LaButti K."/>
            <person name="Pangilinan J."/>
            <person name="Lipzen A."/>
            <person name="Riley R."/>
            <person name="Andreopoulos W."/>
            <person name="He G."/>
            <person name="Johnson J."/>
            <person name="Barry K.W."/>
            <person name="Grigoriev I.V."/>
            <person name="Nagy L."/>
            <person name="Hibbett D."/>
            <person name="Henrissat B."/>
            <person name="Matheny P.B."/>
            <person name="Labbe J."/>
            <person name="Martin A.F."/>
        </authorList>
    </citation>
    <scope>NUCLEOTIDE SEQUENCE</scope>
    <source>
        <strain evidence="1">BPL698</strain>
    </source>
</reference>
<dbReference type="Proteomes" id="UP001207468">
    <property type="component" value="Unassembled WGS sequence"/>
</dbReference>
<dbReference type="EMBL" id="JAGFNK010000064">
    <property type="protein sequence ID" value="KAI9509442.1"/>
    <property type="molecule type" value="Genomic_DNA"/>
</dbReference>
<evidence type="ECO:0000313" key="2">
    <source>
        <dbReference type="Proteomes" id="UP001207468"/>
    </source>
</evidence>
<organism evidence="1 2">
    <name type="scientific">Russula earlei</name>
    <dbReference type="NCBI Taxonomy" id="71964"/>
    <lineage>
        <taxon>Eukaryota</taxon>
        <taxon>Fungi</taxon>
        <taxon>Dikarya</taxon>
        <taxon>Basidiomycota</taxon>
        <taxon>Agaricomycotina</taxon>
        <taxon>Agaricomycetes</taxon>
        <taxon>Russulales</taxon>
        <taxon>Russulaceae</taxon>
        <taxon>Russula</taxon>
    </lineage>
</organism>
<keyword evidence="2" id="KW-1185">Reference proteome</keyword>